<organism evidence="2 3">
    <name type="scientific">Buddleja alternifolia</name>
    <dbReference type="NCBI Taxonomy" id="168488"/>
    <lineage>
        <taxon>Eukaryota</taxon>
        <taxon>Viridiplantae</taxon>
        <taxon>Streptophyta</taxon>
        <taxon>Embryophyta</taxon>
        <taxon>Tracheophyta</taxon>
        <taxon>Spermatophyta</taxon>
        <taxon>Magnoliopsida</taxon>
        <taxon>eudicotyledons</taxon>
        <taxon>Gunneridae</taxon>
        <taxon>Pentapetalae</taxon>
        <taxon>asterids</taxon>
        <taxon>lamiids</taxon>
        <taxon>Lamiales</taxon>
        <taxon>Scrophulariaceae</taxon>
        <taxon>Buddlejeae</taxon>
        <taxon>Buddleja</taxon>
    </lineage>
</organism>
<feature type="region of interest" description="Disordered" evidence="1">
    <location>
        <begin position="47"/>
        <end position="82"/>
    </location>
</feature>
<dbReference type="Proteomes" id="UP000826271">
    <property type="component" value="Unassembled WGS sequence"/>
</dbReference>
<evidence type="ECO:0000313" key="3">
    <source>
        <dbReference type="Proteomes" id="UP000826271"/>
    </source>
</evidence>
<feature type="compositionally biased region" description="Basic and acidic residues" evidence="1">
    <location>
        <begin position="243"/>
        <end position="253"/>
    </location>
</feature>
<name>A0AAV6Y1P0_9LAMI</name>
<feature type="compositionally biased region" description="Basic and acidic residues" evidence="1">
    <location>
        <begin position="195"/>
        <end position="205"/>
    </location>
</feature>
<dbReference type="Pfam" id="PF07816">
    <property type="entry name" value="DUF1645"/>
    <property type="match status" value="1"/>
</dbReference>
<protein>
    <submittedName>
        <fullName evidence="2">Uncharacterized protein</fullName>
    </submittedName>
</protein>
<sequence length="303" mass="34376">MQAGKVMSLSPSFNSYCNTKFTEIAARVVEEFNSDEFYEEFYVERRQKSAIRRGKEEEESWKNVEKERTGDLTEDDDDEEEDEEFEFSIVRSDSERSSQITADQIFDNGKIRPVYPIINTDLLIGDGHMKTNIQNENEKENGLRSLDSPKSASAIRLPLRKLFIEERETTMTTSSSSSEEAEELDRLPAIARPKTAAEGESREKNSSAGCKPKKWKFRDLLQRSNSDGSKDSFVFLTPSSTGSKKENEKKVKETQASGGKVKSMAEAPSYNRDGGEKPRADFLYRQDLVGLFGIGSNKNFKLY</sequence>
<dbReference type="EMBL" id="WHWC01000002">
    <property type="protein sequence ID" value="KAG8388593.1"/>
    <property type="molecule type" value="Genomic_DNA"/>
</dbReference>
<proteinExistence type="predicted"/>
<feature type="region of interest" description="Disordered" evidence="1">
    <location>
        <begin position="166"/>
        <end position="210"/>
    </location>
</feature>
<comment type="caution">
    <text evidence="2">The sequence shown here is derived from an EMBL/GenBank/DDBJ whole genome shotgun (WGS) entry which is preliminary data.</text>
</comment>
<accession>A0AAV6Y1P0</accession>
<dbReference type="AlphaFoldDB" id="A0AAV6Y1P0"/>
<dbReference type="PANTHER" id="PTHR33095">
    <property type="entry name" value="OS07G0619500 PROTEIN"/>
    <property type="match status" value="1"/>
</dbReference>
<dbReference type="InterPro" id="IPR012442">
    <property type="entry name" value="DUF1645_plant"/>
</dbReference>
<feature type="region of interest" description="Disordered" evidence="1">
    <location>
        <begin position="223"/>
        <end position="278"/>
    </location>
</feature>
<keyword evidence="3" id="KW-1185">Reference proteome</keyword>
<reference evidence="2" key="1">
    <citation type="submission" date="2019-10" db="EMBL/GenBank/DDBJ databases">
        <authorList>
            <person name="Zhang R."/>
            <person name="Pan Y."/>
            <person name="Wang J."/>
            <person name="Ma R."/>
            <person name="Yu S."/>
        </authorList>
    </citation>
    <scope>NUCLEOTIDE SEQUENCE</scope>
    <source>
        <strain evidence="2">LA-IB0</strain>
        <tissue evidence="2">Leaf</tissue>
    </source>
</reference>
<evidence type="ECO:0000313" key="2">
    <source>
        <dbReference type="EMBL" id="KAG8388593.1"/>
    </source>
</evidence>
<feature type="compositionally biased region" description="Acidic residues" evidence="1">
    <location>
        <begin position="72"/>
        <end position="82"/>
    </location>
</feature>
<evidence type="ECO:0000256" key="1">
    <source>
        <dbReference type="SAM" id="MobiDB-lite"/>
    </source>
</evidence>
<gene>
    <name evidence="2" type="ORF">BUALT_Bualt02G0141700</name>
</gene>
<feature type="compositionally biased region" description="Basic and acidic residues" evidence="1">
    <location>
        <begin position="47"/>
        <end position="71"/>
    </location>
</feature>
<dbReference type="PANTHER" id="PTHR33095:SF127">
    <property type="entry name" value="OS05G0578100 PROTEIN"/>
    <property type="match status" value="1"/>
</dbReference>